<evidence type="ECO:0000256" key="8">
    <source>
        <dbReference type="ARBA" id="ARBA00023065"/>
    </source>
</evidence>
<dbReference type="SUPFAM" id="SSF81336">
    <property type="entry name" value="F1F0 ATP synthase subunit A"/>
    <property type="match status" value="1"/>
</dbReference>
<comment type="subcellular location">
    <subcellularLocation>
        <location evidence="11 12">Cell membrane</location>
        <topology evidence="11 12">Multi-pass membrane protein</topology>
    </subcellularLocation>
    <subcellularLocation>
        <location evidence="1">Membrane</location>
        <topology evidence="1">Multi-pass membrane protein</topology>
    </subcellularLocation>
</comment>
<evidence type="ECO:0000256" key="2">
    <source>
        <dbReference type="ARBA" id="ARBA00006810"/>
    </source>
</evidence>
<dbReference type="HAMAP" id="MF_01393">
    <property type="entry name" value="ATP_synth_a_bact"/>
    <property type="match status" value="1"/>
</dbReference>
<evidence type="ECO:0000256" key="9">
    <source>
        <dbReference type="ARBA" id="ARBA00023136"/>
    </source>
</evidence>
<dbReference type="CDD" id="cd00310">
    <property type="entry name" value="ATP-synt_Fo_a_6"/>
    <property type="match status" value="1"/>
</dbReference>
<keyword evidence="9 11" id="KW-0472">Membrane</keyword>
<evidence type="ECO:0000256" key="3">
    <source>
        <dbReference type="ARBA" id="ARBA00022448"/>
    </source>
</evidence>
<evidence type="ECO:0000313" key="13">
    <source>
        <dbReference type="EMBL" id="SEA32591.1"/>
    </source>
</evidence>
<name>A0A1H4AA76_9RHOB</name>
<accession>A0A1H4AA76</accession>
<sequence length="247" mass="26829">MATGASGEMHIDPMEQFLVKPLFGGEMSLFTITNATLWMAIVVAVIALLLLGGSNGRGHVPTRLQSVGELMYGFVRQMVTDIAGEEGMKYFPYIFTLFLFILFSNLLGMLPYSFTVTSHIAVTGVLALMVFVTVTAIGFIKHGTHFFGFFWPKDAPGPLRPVLMVIELISYFVRPISHSIRLGANMLAGHAVLKVFAGFVGALGVFGVVPIAAMVGLTAFEFLVAAIQAYVFAILTCVYLNDALHMH</sequence>
<dbReference type="PRINTS" id="PR00123">
    <property type="entry name" value="ATPASEA"/>
</dbReference>
<keyword evidence="6 11" id="KW-0375">Hydrogen ion transport</keyword>
<keyword evidence="3 11" id="KW-0813">Transport</keyword>
<dbReference type="Pfam" id="PF00119">
    <property type="entry name" value="ATP-synt_A"/>
    <property type="match status" value="1"/>
</dbReference>
<keyword evidence="4 11" id="KW-0138">CF(0)</keyword>
<dbReference type="GO" id="GO:0005886">
    <property type="term" value="C:plasma membrane"/>
    <property type="evidence" value="ECO:0007669"/>
    <property type="project" value="UniProtKB-SubCell"/>
</dbReference>
<dbReference type="GO" id="GO:0045259">
    <property type="term" value="C:proton-transporting ATP synthase complex"/>
    <property type="evidence" value="ECO:0007669"/>
    <property type="project" value="UniProtKB-KW"/>
</dbReference>
<dbReference type="Proteomes" id="UP000198703">
    <property type="component" value="Unassembled WGS sequence"/>
</dbReference>
<reference evidence="13 14" key="1">
    <citation type="submission" date="2016-10" db="EMBL/GenBank/DDBJ databases">
        <authorList>
            <person name="de Groot N.N."/>
        </authorList>
    </citation>
    <scope>NUCLEOTIDE SEQUENCE [LARGE SCALE GENOMIC DNA]</scope>
    <source>
        <strain evidence="13 14">DSM 15345</strain>
    </source>
</reference>
<proteinExistence type="inferred from homology"/>
<dbReference type="PROSITE" id="PS00449">
    <property type="entry name" value="ATPASE_A"/>
    <property type="match status" value="1"/>
</dbReference>
<dbReference type="STRING" id="89524.SAMN05444370_104128"/>
<evidence type="ECO:0000256" key="4">
    <source>
        <dbReference type="ARBA" id="ARBA00022547"/>
    </source>
</evidence>
<dbReference type="PANTHER" id="PTHR11410">
    <property type="entry name" value="ATP SYNTHASE SUBUNIT A"/>
    <property type="match status" value="1"/>
</dbReference>
<evidence type="ECO:0000256" key="5">
    <source>
        <dbReference type="ARBA" id="ARBA00022692"/>
    </source>
</evidence>
<dbReference type="NCBIfam" id="TIGR01131">
    <property type="entry name" value="ATP_synt_6_or_A"/>
    <property type="match status" value="1"/>
</dbReference>
<keyword evidence="8 11" id="KW-0406">Ion transport</keyword>
<keyword evidence="7 11" id="KW-1133">Transmembrane helix</keyword>
<dbReference type="EMBL" id="FNQM01000004">
    <property type="protein sequence ID" value="SEA32591.1"/>
    <property type="molecule type" value="Genomic_DNA"/>
</dbReference>
<evidence type="ECO:0000313" key="14">
    <source>
        <dbReference type="Proteomes" id="UP000198703"/>
    </source>
</evidence>
<keyword evidence="11" id="KW-1003">Cell membrane</keyword>
<protein>
    <recommendedName>
        <fullName evidence="11 12">ATP synthase subunit a</fullName>
    </recommendedName>
    <alternativeName>
        <fullName evidence="11">ATP synthase F0 sector subunit a</fullName>
    </alternativeName>
    <alternativeName>
        <fullName evidence="11">F-ATPase subunit 6</fullName>
    </alternativeName>
</protein>
<feature type="transmembrane region" description="Helical" evidence="11">
    <location>
        <begin position="27"/>
        <end position="51"/>
    </location>
</feature>
<evidence type="ECO:0000256" key="6">
    <source>
        <dbReference type="ARBA" id="ARBA00022781"/>
    </source>
</evidence>
<dbReference type="AlphaFoldDB" id="A0A1H4AA76"/>
<keyword evidence="14" id="KW-1185">Reference proteome</keyword>
<feature type="transmembrane region" description="Helical" evidence="11">
    <location>
        <begin position="120"/>
        <end position="140"/>
    </location>
</feature>
<feature type="transmembrane region" description="Helical" evidence="11">
    <location>
        <begin position="191"/>
        <end position="213"/>
    </location>
</feature>
<comment type="function">
    <text evidence="11 12">Key component of the proton channel; it plays a direct role in the translocation of protons across the membrane.</text>
</comment>
<evidence type="ECO:0000256" key="11">
    <source>
        <dbReference type="HAMAP-Rule" id="MF_01393"/>
    </source>
</evidence>
<evidence type="ECO:0000256" key="7">
    <source>
        <dbReference type="ARBA" id="ARBA00022989"/>
    </source>
</evidence>
<dbReference type="GO" id="GO:0046933">
    <property type="term" value="F:proton-transporting ATP synthase activity, rotational mechanism"/>
    <property type="evidence" value="ECO:0007669"/>
    <property type="project" value="UniProtKB-UniRule"/>
</dbReference>
<dbReference type="InterPro" id="IPR023011">
    <property type="entry name" value="ATP_synth_F0_asu_AS"/>
</dbReference>
<evidence type="ECO:0000256" key="1">
    <source>
        <dbReference type="ARBA" id="ARBA00004141"/>
    </source>
</evidence>
<feature type="transmembrane region" description="Helical" evidence="11">
    <location>
        <begin position="90"/>
        <end position="114"/>
    </location>
</feature>
<keyword evidence="5 11" id="KW-0812">Transmembrane</keyword>
<dbReference type="NCBIfam" id="NF004482">
    <property type="entry name" value="PRK05815.2-4"/>
    <property type="match status" value="1"/>
</dbReference>
<evidence type="ECO:0000256" key="12">
    <source>
        <dbReference type="RuleBase" id="RU000483"/>
    </source>
</evidence>
<evidence type="ECO:0000256" key="10">
    <source>
        <dbReference type="ARBA" id="ARBA00023310"/>
    </source>
</evidence>
<dbReference type="Gene3D" id="1.20.120.220">
    <property type="entry name" value="ATP synthase, F0 complex, subunit A"/>
    <property type="match status" value="1"/>
</dbReference>
<gene>
    <name evidence="11" type="primary">atpB</name>
    <name evidence="13" type="ORF">SAMN05444370_104128</name>
</gene>
<dbReference type="InterPro" id="IPR045083">
    <property type="entry name" value="ATP_synth_F0_asu_bact/mt"/>
</dbReference>
<dbReference type="InterPro" id="IPR000568">
    <property type="entry name" value="ATP_synth_F0_asu"/>
</dbReference>
<feature type="transmembrane region" description="Helical" evidence="11">
    <location>
        <begin position="219"/>
        <end position="240"/>
    </location>
</feature>
<dbReference type="PANTHER" id="PTHR11410:SF0">
    <property type="entry name" value="ATP SYNTHASE SUBUNIT A"/>
    <property type="match status" value="1"/>
</dbReference>
<keyword evidence="10 11" id="KW-0066">ATP synthesis</keyword>
<comment type="similarity">
    <text evidence="2 11 12">Belongs to the ATPase A chain family.</text>
</comment>
<dbReference type="InterPro" id="IPR035908">
    <property type="entry name" value="F0_ATP_A_sf"/>
</dbReference>
<organism evidence="13 14">
    <name type="scientific">Rubrimonas cliftonensis</name>
    <dbReference type="NCBI Taxonomy" id="89524"/>
    <lineage>
        <taxon>Bacteria</taxon>
        <taxon>Pseudomonadati</taxon>
        <taxon>Pseudomonadota</taxon>
        <taxon>Alphaproteobacteria</taxon>
        <taxon>Rhodobacterales</taxon>
        <taxon>Paracoccaceae</taxon>
        <taxon>Rubrimonas</taxon>
    </lineage>
</organism>